<evidence type="ECO:0000256" key="3">
    <source>
        <dbReference type="ARBA" id="ARBA00022989"/>
    </source>
</evidence>
<dbReference type="Gene3D" id="1.20.1250.20">
    <property type="entry name" value="MFS general substrate transporter like domains"/>
    <property type="match status" value="1"/>
</dbReference>
<feature type="transmembrane region" description="Helical" evidence="5">
    <location>
        <begin position="114"/>
        <end position="134"/>
    </location>
</feature>
<comment type="caution">
    <text evidence="7">The sequence shown here is derived from an EMBL/GenBank/DDBJ whole genome shotgun (WGS) entry which is preliminary data.</text>
</comment>
<comment type="subcellular location">
    <subcellularLocation>
        <location evidence="1">Membrane</location>
        <topology evidence="1">Multi-pass membrane protein</topology>
    </subcellularLocation>
</comment>
<dbReference type="PROSITE" id="PS00217">
    <property type="entry name" value="SUGAR_TRANSPORT_2"/>
    <property type="match status" value="1"/>
</dbReference>
<feature type="transmembrane region" description="Helical" evidence="5">
    <location>
        <begin position="146"/>
        <end position="171"/>
    </location>
</feature>
<dbReference type="CDD" id="cd17365">
    <property type="entry name" value="MFS_PcaK_like"/>
    <property type="match status" value="1"/>
</dbReference>
<accession>A0ABW6AQ82</accession>
<dbReference type="Proteomes" id="UP001597512">
    <property type="component" value="Unassembled WGS sequence"/>
</dbReference>
<feature type="transmembrane region" description="Helical" evidence="5">
    <location>
        <begin position="89"/>
        <end position="108"/>
    </location>
</feature>
<evidence type="ECO:0000256" key="2">
    <source>
        <dbReference type="ARBA" id="ARBA00022692"/>
    </source>
</evidence>
<dbReference type="PANTHER" id="PTHR23508:SF10">
    <property type="entry name" value="CARBOXYLIC ACID TRANSPORTER PROTEIN HOMOLOG"/>
    <property type="match status" value="1"/>
</dbReference>
<evidence type="ECO:0000313" key="7">
    <source>
        <dbReference type="EMBL" id="MFD2937532.1"/>
    </source>
</evidence>
<dbReference type="PANTHER" id="PTHR23508">
    <property type="entry name" value="CARBOXYLIC ACID TRANSPORTER PROTEIN HOMOLOG"/>
    <property type="match status" value="1"/>
</dbReference>
<feature type="transmembrane region" description="Helical" evidence="5">
    <location>
        <begin position="289"/>
        <end position="313"/>
    </location>
</feature>
<evidence type="ECO:0000256" key="4">
    <source>
        <dbReference type="ARBA" id="ARBA00023136"/>
    </source>
</evidence>
<evidence type="ECO:0000259" key="6">
    <source>
        <dbReference type="PROSITE" id="PS50850"/>
    </source>
</evidence>
<reference evidence="8" key="1">
    <citation type="journal article" date="2019" name="Int. J. Syst. Evol. Microbiol.">
        <title>The Global Catalogue of Microorganisms (GCM) 10K type strain sequencing project: providing services to taxonomists for standard genome sequencing and annotation.</title>
        <authorList>
            <consortium name="The Broad Institute Genomics Platform"/>
            <consortium name="The Broad Institute Genome Sequencing Center for Infectious Disease"/>
            <person name="Wu L."/>
            <person name="Ma J."/>
        </authorList>
    </citation>
    <scope>NUCLEOTIDE SEQUENCE [LARGE SCALE GENOMIC DNA]</scope>
    <source>
        <strain evidence="8">KCTC 52490</strain>
    </source>
</reference>
<feature type="transmembrane region" description="Helical" evidence="5">
    <location>
        <begin position="256"/>
        <end position="277"/>
    </location>
</feature>
<feature type="transmembrane region" description="Helical" evidence="5">
    <location>
        <begin position="378"/>
        <end position="401"/>
    </location>
</feature>
<evidence type="ECO:0000256" key="5">
    <source>
        <dbReference type="SAM" id="Phobius"/>
    </source>
</evidence>
<sequence length="434" mass="46067">MITTPSIVANIPTERLVGIRLSSILICFLMNLLDDMDVLVISYTAPAIAREWGTAPANLGLVFSVGLLGMAVGAMFLASQADVIGRRRIILLSAGLMGGCVLATIYVQSVPMLVVARFVSGVGIGSMLASTTTLTAEYAPVRTKDFWVSFVMSGYPIGAVLSGIAAAHIIPDYGWRAMFSMAGMATLFTVPIIYFFLAESLDFLLKTQPKGALKQANELIRKMGRTSLAELPPLQATVTKAAVNELFSGHRRTATLLLWTALFMAFATLYFLTMWIPKLAANAGLPMRLAIYAGTVFNLGAFFGIVTQGYLSARLGLQRVICGFLLVTASLMIVFGFVSGSAFVLVLFGLIGFGVQGGFVGMYSLAAKLYPTRVRATGVGWAVGAGRIGAVAGPLVGGLLIGTGWSMSANFMLFAIPALIAGFIILRIRLSDPL</sequence>
<keyword evidence="4 5" id="KW-0472">Membrane</keyword>
<dbReference type="Pfam" id="PF07690">
    <property type="entry name" value="MFS_1"/>
    <property type="match status" value="1"/>
</dbReference>
<feature type="transmembrane region" description="Helical" evidence="5">
    <location>
        <begin position="21"/>
        <end position="45"/>
    </location>
</feature>
<keyword evidence="3 5" id="KW-1133">Transmembrane helix</keyword>
<dbReference type="InterPro" id="IPR036259">
    <property type="entry name" value="MFS_trans_sf"/>
</dbReference>
<dbReference type="InterPro" id="IPR011701">
    <property type="entry name" value="MFS"/>
</dbReference>
<dbReference type="PROSITE" id="PS50850">
    <property type="entry name" value="MFS"/>
    <property type="match status" value="1"/>
</dbReference>
<dbReference type="SUPFAM" id="SSF103473">
    <property type="entry name" value="MFS general substrate transporter"/>
    <property type="match status" value="1"/>
</dbReference>
<gene>
    <name evidence="7" type="ORF">ACFS25_27410</name>
</gene>
<feature type="transmembrane region" description="Helical" evidence="5">
    <location>
        <begin position="57"/>
        <end position="77"/>
    </location>
</feature>
<keyword evidence="8" id="KW-1185">Reference proteome</keyword>
<proteinExistence type="predicted"/>
<keyword evidence="2 5" id="KW-0812">Transmembrane</keyword>
<feature type="transmembrane region" description="Helical" evidence="5">
    <location>
        <begin position="320"/>
        <end position="338"/>
    </location>
</feature>
<dbReference type="RefSeq" id="WP_381507702.1">
    <property type="nucleotide sequence ID" value="NZ_JBHUOM010000035.1"/>
</dbReference>
<evidence type="ECO:0000313" key="8">
    <source>
        <dbReference type="Proteomes" id="UP001597512"/>
    </source>
</evidence>
<dbReference type="EMBL" id="JBHUOM010000035">
    <property type="protein sequence ID" value="MFD2937532.1"/>
    <property type="molecule type" value="Genomic_DNA"/>
</dbReference>
<feature type="transmembrane region" description="Helical" evidence="5">
    <location>
        <begin position="177"/>
        <end position="197"/>
    </location>
</feature>
<dbReference type="InterPro" id="IPR005829">
    <property type="entry name" value="Sugar_transporter_CS"/>
</dbReference>
<dbReference type="InterPro" id="IPR020846">
    <property type="entry name" value="MFS_dom"/>
</dbReference>
<name>A0ABW6AQ82_9BACT</name>
<evidence type="ECO:0000256" key="1">
    <source>
        <dbReference type="ARBA" id="ARBA00004141"/>
    </source>
</evidence>
<feature type="transmembrane region" description="Helical" evidence="5">
    <location>
        <begin position="407"/>
        <end position="426"/>
    </location>
</feature>
<organism evidence="7 8">
    <name type="scientific">Spirosoma flavum</name>
    <dbReference type="NCBI Taxonomy" id="2048557"/>
    <lineage>
        <taxon>Bacteria</taxon>
        <taxon>Pseudomonadati</taxon>
        <taxon>Bacteroidota</taxon>
        <taxon>Cytophagia</taxon>
        <taxon>Cytophagales</taxon>
        <taxon>Cytophagaceae</taxon>
        <taxon>Spirosoma</taxon>
    </lineage>
</organism>
<protein>
    <submittedName>
        <fullName evidence="7">MFS transporter</fullName>
    </submittedName>
</protein>
<feature type="domain" description="Major facilitator superfamily (MFS) profile" evidence="6">
    <location>
        <begin position="23"/>
        <end position="433"/>
    </location>
</feature>
<feature type="transmembrane region" description="Helical" evidence="5">
    <location>
        <begin position="344"/>
        <end position="366"/>
    </location>
</feature>